<evidence type="ECO:0000313" key="3">
    <source>
        <dbReference type="RefSeq" id="XP_016939104.2"/>
    </source>
</evidence>
<dbReference type="AlphaFoldDB" id="A0AB39ZMQ5"/>
<gene>
    <name evidence="3" type="primary">LOC108016815</name>
</gene>
<evidence type="ECO:0000256" key="1">
    <source>
        <dbReference type="SAM" id="Coils"/>
    </source>
</evidence>
<dbReference type="RefSeq" id="XP_016939104.2">
    <property type="nucleotide sequence ID" value="XM_017083615.4"/>
</dbReference>
<dbReference type="GeneID" id="108016815"/>
<keyword evidence="2" id="KW-1185">Reference proteome</keyword>
<sequence length="439" mass="51063">MSSIKPSKDLDPQVSSLDYQELQDLEELYPIDMARPNQSSWRVVDQQLEEGMGELQRMFDRLTPPTSPERKLSTNSRRNLNRSNSIFYGSNETPLPAVKKSRGQIKKTHTRNPILNPEESDEEIEEKEQQLVQVLDKQDVDLPEQQPMDVEARLLAIRFFNLMLAKLWRRRKAEVCDLHTLVRKYQAHAARTQTELFTRNQMICLEQRRGEQLSNQLMRAISRARVSMENCTELDNELKQSRNREATLHQELASKSLECEYFSEMLSTCRSEMFRELAKYREGATELAKEQRRALELERENAQLEDELLTIKDKFLLQNDQMSVALGEKQQQLDNAYETLKQCEQELAKLEMKYNEALAQNEIDVELQKEISNLKRNMGVARCLIFYLTAREWGTFQGCIYHLVAGTLDCLAPSFSTPPMADNMLRMALAGIFLLFAMY</sequence>
<organism evidence="2 3">
    <name type="scientific">Drosophila suzukii</name>
    <name type="common">Spotted-wing drosophila fruit fly</name>
    <dbReference type="NCBI Taxonomy" id="28584"/>
    <lineage>
        <taxon>Eukaryota</taxon>
        <taxon>Metazoa</taxon>
        <taxon>Ecdysozoa</taxon>
        <taxon>Arthropoda</taxon>
        <taxon>Hexapoda</taxon>
        <taxon>Insecta</taxon>
        <taxon>Pterygota</taxon>
        <taxon>Neoptera</taxon>
        <taxon>Endopterygota</taxon>
        <taxon>Diptera</taxon>
        <taxon>Brachycera</taxon>
        <taxon>Muscomorpha</taxon>
        <taxon>Ephydroidea</taxon>
        <taxon>Drosophilidae</taxon>
        <taxon>Drosophila</taxon>
        <taxon>Sophophora</taxon>
    </lineage>
</organism>
<dbReference type="Proteomes" id="UP001652628">
    <property type="component" value="Chromosome X"/>
</dbReference>
<protein>
    <submittedName>
        <fullName evidence="3">Synaptonemal complex protein 1</fullName>
    </submittedName>
</protein>
<keyword evidence="1" id="KW-0175">Coiled coil</keyword>
<accession>A0AB39ZMQ5</accession>
<reference evidence="3" key="1">
    <citation type="submission" date="2025-08" db="UniProtKB">
        <authorList>
            <consortium name="RefSeq"/>
        </authorList>
    </citation>
    <scope>IDENTIFICATION</scope>
</reference>
<proteinExistence type="predicted"/>
<name>A0AB39ZMQ5_DROSZ</name>
<evidence type="ECO:0000313" key="2">
    <source>
        <dbReference type="Proteomes" id="UP001652628"/>
    </source>
</evidence>
<feature type="coiled-coil region" evidence="1">
    <location>
        <begin position="280"/>
        <end position="360"/>
    </location>
</feature>